<dbReference type="GO" id="GO:0005524">
    <property type="term" value="F:ATP binding"/>
    <property type="evidence" value="ECO:0007669"/>
    <property type="project" value="UniProtKB-KW"/>
</dbReference>
<evidence type="ECO:0000256" key="3">
    <source>
        <dbReference type="ARBA" id="ARBA00022741"/>
    </source>
</evidence>
<name>A0A5P2C8B0_STRVZ</name>
<dbReference type="InterPro" id="IPR027417">
    <property type="entry name" value="P-loop_NTPase"/>
</dbReference>
<dbReference type="InterPro" id="IPR050763">
    <property type="entry name" value="ABC_transporter_ATP-binding"/>
</dbReference>
<proteinExistence type="predicted"/>
<dbReference type="GO" id="GO:0046677">
    <property type="term" value="P:response to antibiotic"/>
    <property type="evidence" value="ECO:0007669"/>
    <property type="project" value="UniProtKB-KW"/>
</dbReference>
<dbReference type="SUPFAM" id="SSF52540">
    <property type="entry name" value="P-loop containing nucleoside triphosphate hydrolases"/>
    <property type="match status" value="1"/>
</dbReference>
<evidence type="ECO:0000256" key="4">
    <source>
        <dbReference type="ARBA" id="ARBA00022840"/>
    </source>
</evidence>
<feature type="domain" description="ABC transporter" evidence="6">
    <location>
        <begin position="1"/>
        <end position="213"/>
    </location>
</feature>
<dbReference type="InterPro" id="IPR003593">
    <property type="entry name" value="AAA+_ATPase"/>
</dbReference>
<dbReference type="InterPro" id="IPR003439">
    <property type="entry name" value="ABC_transporter-like_ATP-bd"/>
</dbReference>
<accession>A0A5P2C8B0</accession>
<dbReference type="PROSITE" id="PS50893">
    <property type="entry name" value="ABC_TRANSPORTER_2"/>
    <property type="match status" value="1"/>
</dbReference>
<evidence type="ECO:0000256" key="1">
    <source>
        <dbReference type="ARBA" id="ARBA00004202"/>
    </source>
</evidence>
<protein>
    <submittedName>
        <fullName evidence="7">Methionine ABC transporter ATP-binding protein</fullName>
    </submittedName>
</protein>
<keyword evidence="3" id="KW-0547">Nucleotide-binding</keyword>
<dbReference type="SMART" id="SM00382">
    <property type="entry name" value="AAA"/>
    <property type="match status" value="1"/>
</dbReference>
<evidence type="ECO:0000313" key="8">
    <source>
        <dbReference type="Proteomes" id="UP000322927"/>
    </source>
</evidence>
<dbReference type="OrthoDB" id="9804819at2"/>
<evidence type="ECO:0000256" key="2">
    <source>
        <dbReference type="ARBA" id="ARBA00022448"/>
    </source>
</evidence>
<evidence type="ECO:0000313" key="7">
    <source>
        <dbReference type="EMBL" id="QES38902.1"/>
    </source>
</evidence>
<dbReference type="Proteomes" id="UP000322927">
    <property type="component" value="Chromosome"/>
</dbReference>
<dbReference type="PANTHER" id="PTHR42711">
    <property type="entry name" value="ABC TRANSPORTER ATP-BINDING PROTEIN"/>
    <property type="match status" value="1"/>
</dbReference>
<dbReference type="GO" id="GO:0016887">
    <property type="term" value="F:ATP hydrolysis activity"/>
    <property type="evidence" value="ECO:0007669"/>
    <property type="project" value="InterPro"/>
</dbReference>
<gene>
    <name evidence="7" type="ORF">DEJ48_08535</name>
</gene>
<dbReference type="AlphaFoldDB" id="A0A5P2C8B0"/>
<dbReference type="Pfam" id="PF00005">
    <property type="entry name" value="ABC_tran"/>
    <property type="match status" value="1"/>
</dbReference>
<dbReference type="Gene3D" id="3.40.50.300">
    <property type="entry name" value="P-loop containing nucleotide triphosphate hydrolases"/>
    <property type="match status" value="1"/>
</dbReference>
<keyword evidence="5" id="KW-0046">Antibiotic resistance</keyword>
<reference evidence="7 8" key="1">
    <citation type="submission" date="2018-05" db="EMBL/GenBank/DDBJ databases">
        <title>Streptomyces venezuelae.</title>
        <authorList>
            <person name="Kim W."/>
            <person name="Lee N."/>
            <person name="Cho B.-K."/>
        </authorList>
    </citation>
    <scope>NUCLEOTIDE SEQUENCE [LARGE SCALE GENOMIC DNA]</scope>
    <source>
        <strain evidence="7 8">ATCC 14584</strain>
    </source>
</reference>
<sequence>MTVETGEFVGLLGQNGAGKSTLIKVMTGLLLPESGTARLYGLDPYADRERNAHAMGVTFGQRTQLWWDLPAYDSFTILRNIYGLSEADFRTTLTELDDVLALSPFWDTPVRFLSLGQRVRCDLAAALLHRPPLLFLDEPTIGLDVLVKDQVRTLLGDLARTGDHTVVLTTHDMTEVEALCRRLVVIDGGRVVFDGERGELAAAAHHRRTVVVEFETPPDGLRLRTAEVVAVDGATAQLRPHPGTEQREVTDELLSAHAVRSVVFDGAKVEDVLRTLYAGPETAAAAAPAGGPA</sequence>
<dbReference type="GO" id="GO:0005886">
    <property type="term" value="C:plasma membrane"/>
    <property type="evidence" value="ECO:0007669"/>
    <property type="project" value="UniProtKB-SubCell"/>
</dbReference>
<comment type="subcellular location">
    <subcellularLocation>
        <location evidence="1">Cell membrane</location>
        <topology evidence="1">Peripheral membrane protein</topology>
    </subcellularLocation>
</comment>
<keyword evidence="2" id="KW-0813">Transport</keyword>
<evidence type="ECO:0000256" key="5">
    <source>
        <dbReference type="ARBA" id="ARBA00023251"/>
    </source>
</evidence>
<organism evidence="7 8">
    <name type="scientific">Streptomyces venezuelae</name>
    <dbReference type="NCBI Taxonomy" id="54571"/>
    <lineage>
        <taxon>Bacteria</taxon>
        <taxon>Bacillati</taxon>
        <taxon>Actinomycetota</taxon>
        <taxon>Actinomycetes</taxon>
        <taxon>Kitasatosporales</taxon>
        <taxon>Streptomycetaceae</taxon>
        <taxon>Streptomyces</taxon>
    </lineage>
</organism>
<dbReference type="EMBL" id="CP029192">
    <property type="protein sequence ID" value="QES38902.1"/>
    <property type="molecule type" value="Genomic_DNA"/>
</dbReference>
<keyword evidence="4 7" id="KW-0067">ATP-binding</keyword>
<evidence type="ECO:0000259" key="6">
    <source>
        <dbReference type="PROSITE" id="PS50893"/>
    </source>
</evidence>
<dbReference type="PANTHER" id="PTHR42711:SF1">
    <property type="entry name" value="ABC-TRANSPORT PROTEIN, ATP-BINDING COMPONENT"/>
    <property type="match status" value="1"/>
</dbReference>